<evidence type="ECO:0000313" key="3">
    <source>
        <dbReference type="Proteomes" id="UP000828251"/>
    </source>
</evidence>
<name>A0A9D3UYG5_9ROSI</name>
<protein>
    <submittedName>
        <fullName evidence="2">Uncharacterized protein</fullName>
    </submittedName>
</protein>
<organism evidence="2 3">
    <name type="scientific">Gossypium stocksii</name>
    <dbReference type="NCBI Taxonomy" id="47602"/>
    <lineage>
        <taxon>Eukaryota</taxon>
        <taxon>Viridiplantae</taxon>
        <taxon>Streptophyta</taxon>
        <taxon>Embryophyta</taxon>
        <taxon>Tracheophyta</taxon>
        <taxon>Spermatophyta</taxon>
        <taxon>Magnoliopsida</taxon>
        <taxon>eudicotyledons</taxon>
        <taxon>Gunneridae</taxon>
        <taxon>Pentapetalae</taxon>
        <taxon>rosids</taxon>
        <taxon>malvids</taxon>
        <taxon>Malvales</taxon>
        <taxon>Malvaceae</taxon>
        <taxon>Malvoideae</taxon>
        <taxon>Gossypium</taxon>
    </lineage>
</organism>
<reference evidence="2 3" key="1">
    <citation type="journal article" date="2021" name="Plant Biotechnol. J.">
        <title>Multi-omics assisted identification of the key and species-specific regulatory components of drought-tolerant mechanisms in Gossypium stocksii.</title>
        <authorList>
            <person name="Yu D."/>
            <person name="Ke L."/>
            <person name="Zhang D."/>
            <person name="Wu Y."/>
            <person name="Sun Y."/>
            <person name="Mei J."/>
            <person name="Sun J."/>
            <person name="Sun Y."/>
        </authorList>
    </citation>
    <scope>NUCLEOTIDE SEQUENCE [LARGE SCALE GENOMIC DNA]</scope>
    <source>
        <strain evidence="3">cv. E1</strain>
        <tissue evidence="2">Leaf</tissue>
    </source>
</reference>
<sequence length="138" mass="15985">MATDNARYPAPVQQTILQTMLLSSLIQLVTRVQAQLQILSRKKLLHVPDITKNLLLVSEFPKYNQVMFEFYPDCCLMKDLTTSRFFKDIRKEAYTSYECPQVLLLVLPLVLLHSLATTLVLILLEKLVMKKGFKRNEL</sequence>
<gene>
    <name evidence="2" type="ORF">J1N35_029291</name>
</gene>
<keyword evidence="1" id="KW-0812">Transmembrane</keyword>
<accession>A0A9D3UYG5</accession>
<dbReference type="AlphaFoldDB" id="A0A9D3UYG5"/>
<proteinExistence type="predicted"/>
<comment type="caution">
    <text evidence="2">The sequence shown here is derived from an EMBL/GenBank/DDBJ whole genome shotgun (WGS) entry which is preliminary data.</text>
</comment>
<dbReference type="Proteomes" id="UP000828251">
    <property type="component" value="Unassembled WGS sequence"/>
</dbReference>
<keyword evidence="3" id="KW-1185">Reference proteome</keyword>
<evidence type="ECO:0000256" key="1">
    <source>
        <dbReference type="SAM" id="Phobius"/>
    </source>
</evidence>
<dbReference type="OrthoDB" id="1194573at2759"/>
<feature type="transmembrane region" description="Helical" evidence="1">
    <location>
        <begin position="102"/>
        <end position="124"/>
    </location>
</feature>
<keyword evidence="1" id="KW-0472">Membrane</keyword>
<evidence type="ECO:0000313" key="2">
    <source>
        <dbReference type="EMBL" id="KAH1064304.1"/>
    </source>
</evidence>
<dbReference type="EMBL" id="JAIQCV010000009">
    <property type="protein sequence ID" value="KAH1064304.1"/>
    <property type="molecule type" value="Genomic_DNA"/>
</dbReference>
<keyword evidence="1" id="KW-1133">Transmembrane helix</keyword>